<feature type="transmembrane region" description="Helical" evidence="1">
    <location>
        <begin position="225"/>
        <end position="251"/>
    </location>
</feature>
<feature type="transmembrane region" description="Helical" evidence="1">
    <location>
        <begin position="6"/>
        <end position="25"/>
    </location>
</feature>
<reference evidence="2" key="1">
    <citation type="submission" date="2015-07" db="EMBL/GenBank/DDBJ databases">
        <title>Adaptation to a free-living lifestyle via gene acquisitions in the diplomonad Trepomonas sp. PC1.</title>
        <authorList>
            <person name="Xu F."/>
            <person name="Jerlstrom-Hultqvist J."/>
            <person name="Kolisko M."/>
            <person name="Simpson A.G.B."/>
            <person name="Roger A.J."/>
            <person name="Svard S.G."/>
            <person name="Andersson J.O."/>
        </authorList>
    </citation>
    <scope>NUCLEOTIDE SEQUENCE</scope>
    <source>
        <strain evidence="2">PC1</strain>
    </source>
</reference>
<proteinExistence type="predicted"/>
<keyword evidence="1" id="KW-0812">Transmembrane</keyword>
<evidence type="ECO:0000256" key="1">
    <source>
        <dbReference type="SAM" id="Phobius"/>
    </source>
</evidence>
<organism evidence="2">
    <name type="scientific">Trepomonas sp. PC1</name>
    <dbReference type="NCBI Taxonomy" id="1076344"/>
    <lineage>
        <taxon>Eukaryota</taxon>
        <taxon>Metamonada</taxon>
        <taxon>Diplomonadida</taxon>
        <taxon>Hexamitidae</taxon>
        <taxon>Hexamitinae</taxon>
        <taxon>Trepomonas</taxon>
    </lineage>
</organism>
<dbReference type="EMBL" id="GDID01006416">
    <property type="protein sequence ID" value="JAP90190.1"/>
    <property type="molecule type" value="Transcribed_RNA"/>
</dbReference>
<feature type="transmembrane region" description="Helical" evidence="1">
    <location>
        <begin position="354"/>
        <end position="377"/>
    </location>
</feature>
<keyword evidence="1" id="KW-0472">Membrane</keyword>
<feature type="transmembrane region" description="Helical" evidence="1">
    <location>
        <begin position="32"/>
        <end position="54"/>
    </location>
</feature>
<feature type="transmembrane region" description="Helical" evidence="1">
    <location>
        <begin position="271"/>
        <end position="294"/>
    </location>
</feature>
<protein>
    <submittedName>
        <fullName evidence="2">Uncharacterized protein</fullName>
    </submittedName>
</protein>
<feature type="transmembrane region" description="Helical" evidence="1">
    <location>
        <begin position="622"/>
        <end position="640"/>
    </location>
</feature>
<feature type="transmembrane region" description="Helical" evidence="1">
    <location>
        <begin position="60"/>
        <end position="80"/>
    </location>
</feature>
<feature type="non-terminal residue" evidence="2">
    <location>
        <position position="1"/>
    </location>
</feature>
<sequence>IECIIGSIMFIVAYSLMAIVGIYFSRLKPINWLIISLKIILHLVVLIGVTTLFFYQDMKIVFVSAACFIFNSILTSISYCQKKINDMSNFLIYLLEAITEALQDKESNKLQLELHFKNAKQHHIDFVKEKIDQLYQTSQNETIQLLYQQITNIFIKKDISPSDVPDKLKQMFILFKANNDEETAPLWHAFLYFYKAKTGLQLMDQQEVVEPESTTIDKKKIKTHIVLFFVFLPLCFADNLINILNMVQFYVLCQISGVKMDNWFYYIPNKMYESVVFFAQPVGFWCAFFLLSIIQTITDFQPEEDMKLNSDTYLLLFAKFFTKQWQKLFKKQGNFKSNIQINVQKTFQKITLTILKLFITYLGLILTEYGTLLISAQSSFTDIIAYGLVFVVVVFQSFDSKYVSLLLQSTCVYFFKAKKTVKSFFLWLFTLICLLQQILIGFYTNLLFPYEISANCLGIHNNRTEQARQCLYKQKSIIKTVFAVSVSVLTIVLILQNIKWLQIIFISLASISILVNIVFLIPKPVIRYLNTYKIDYIEKNSDIEVQAEQDSLWRGFLLSQKMQKYSAMPYIGSLMGNVAGHLNSPPLIIEGQFQSVFKWIVNFIHLIIFIAITYLFGQEEHTYVYALVVIWVILIMFDVWDETADFMSVSGYDLGTLLVDSMKKKKVNKSQVLVDIEAPQIIKEQKVLQIAKEYTNPE</sequence>
<feature type="transmembrane region" description="Helical" evidence="1">
    <location>
        <begin position="477"/>
        <end position="495"/>
    </location>
</feature>
<dbReference type="AlphaFoldDB" id="A0A146JZS6"/>
<gene>
    <name evidence="2" type="ORF">TPC1_30315</name>
</gene>
<feature type="transmembrane region" description="Helical" evidence="1">
    <location>
        <begin position="424"/>
        <end position="443"/>
    </location>
</feature>
<accession>A0A146JZS6</accession>
<evidence type="ECO:0000313" key="2">
    <source>
        <dbReference type="EMBL" id="JAP90190.1"/>
    </source>
</evidence>
<feature type="transmembrane region" description="Helical" evidence="1">
    <location>
        <begin position="383"/>
        <end position="403"/>
    </location>
</feature>
<name>A0A146JZS6_9EUKA</name>
<feature type="transmembrane region" description="Helical" evidence="1">
    <location>
        <begin position="500"/>
        <end position="521"/>
    </location>
</feature>
<keyword evidence="1" id="KW-1133">Transmembrane helix</keyword>
<feature type="transmembrane region" description="Helical" evidence="1">
    <location>
        <begin position="596"/>
        <end position="616"/>
    </location>
</feature>